<evidence type="ECO:0000256" key="2">
    <source>
        <dbReference type="ARBA" id="ARBA00023125"/>
    </source>
</evidence>
<comment type="caution">
    <text evidence="5">The sequence shown here is derived from an EMBL/GenBank/DDBJ whole genome shotgun (WGS) entry which is preliminary data.</text>
</comment>
<dbReference type="InterPro" id="IPR035386">
    <property type="entry name" value="Arm-DNA-bind_5"/>
</dbReference>
<evidence type="ECO:0000256" key="1">
    <source>
        <dbReference type="ARBA" id="ARBA00008857"/>
    </source>
</evidence>
<dbReference type="GO" id="GO:0006310">
    <property type="term" value="P:DNA recombination"/>
    <property type="evidence" value="ECO:0007669"/>
    <property type="project" value="UniProtKB-KW"/>
</dbReference>
<dbReference type="Pfam" id="PF00589">
    <property type="entry name" value="Phage_integrase"/>
    <property type="match status" value="1"/>
</dbReference>
<dbReference type="PANTHER" id="PTHR30349">
    <property type="entry name" value="PHAGE INTEGRASE-RELATED"/>
    <property type="match status" value="1"/>
</dbReference>
<dbReference type="EMBL" id="JQZW01000006">
    <property type="protein sequence ID" value="KGN98407.1"/>
    <property type="molecule type" value="Genomic_DNA"/>
</dbReference>
<dbReference type="InterPro" id="IPR013762">
    <property type="entry name" value="Integrase-like_cat_sf"/>
</dbReference>
<dbReference type="InterPro" id="IPR002104">
    <property type="entry name" value="Integrase_catalytic"/>
</dbReference>
<dbReference type="GO" id="GO:0003677">
    <property type="term" value="F:DNA binding"/>
    <property type="evidence" value="ECO:0007669"/>
    <property type="project" value="UniProtKB-KW"/>
</dbReference>
<dbReference type="PROSITE" id="PS51898">
    <property type="entry name" value="TYR_RECOMBINASE"/>
    <property type="match status" value="1"/>
</dbReference>
<evidence type="ECO:0000259" key="4">
    <source>
        <dbReference type="PROSITE" id="PS51898"/>
    </source>
</evidence>
<dbReference type="CDD" id="cd01185">
    <property type="entry name" value="INTN1_C_like"/>
    <property type="match status" value="1"/>
</dbReference>
<dbReference type="Gene3D" id="1.10.150.130">
    <property type="match status" value="1"/>
</dbReference>
<sequence length="387" mass="45115">MSKSKEPVRLRRRKMASGNISLYLDIYVDGKRTYEYLRLYLVPEASRADREANRQTLQLAEAVRAKRLVEVQNGRYGFDAAYKLDTNFLDYYRSLCEQRLNKKGSLGNWGNWWSALKHLELYCSSSTTFRDITPQWIKGFKRYLDTATRVRDSRKKVDTVFNKRPLSQNSKLSYFNKLRACINQAVEDRILPHNPLRGIEGFKSEEKERVYLTLDEVRAMANTETNYPGLKRAFLFSCLTGIRKSDIQKMTWGEVTQQGEYTRIIFKQQKTGGQEYYDISPEAVPYMGERRGNEELVFYDFKYSAYTLFELKTWAVRAGVNKNLTFHSGRHTFAVLMIDLGADIYTVQKLLGHKFLATTQVYAKILDKRKQSAVSMIPKIDITEENK</sequence>
<dbReference type="AlphaFoldDB" id="A0A0A2G7L7"/>
<dbReference type="InterPro" id="IPR010998">
    <property type="entry name" value="Integrase_recombinase_N"/>
</dbReference>
<dbReference type="Pfam" id="PF17293">
    <property type="entry name" value="Arm-DNA-bind_5"/>
    <property type="match status" value="1"/>
</dbReference>
<dbReference type="OrthoDB" id="9806835at2"/>
<feature type="domain" description="Tyr recombinase" evidence="4">
    <location>
        <begin position="207"/>
        <end position="375"/>
    </location>
</feature>
<evidence type="ECO:0000256" key="3">
    <source>
        <dbReference type="ARBA" id="ARBA00023172"/>
    </source>
</evidence>
<reference evidence="5 6" key="1">
    <citation type="submission" date="2014-08" db="EMBL/GenBank/DDBJ databases">
        <title>Porphyromonas gingivicanis strain:COT-022_OH1391 Genome sequencing.</title>
        <authorList>
            <person name="Wallis C."/>
            <person name="Deusch O."/>
            <person name="O'Flynn C."/>
            <person name="Davis I."/>
            <person name="Jospin G."/>
            <person name="Darling A.E."/>
            <person name="Coil D.A."/>
            <person name="Alexiev A."/>
            <person name="Horsfall A."/>
            <person name="Kirkwood N."/>
            <person name="Harris S."/>
            <person name="Eisen J.A."/>
        </authorList>
    </citation>
    <scope>NUCLEOTIDE SEQUENCE [LARGE SCALE GENOMIC DNA]</scope>
    <source>
        <strain evidence="6">COT-022 OH1391</strain>
    </source>
</reference>
<dbReference type="STRING" id="266762.HQ36_01985"/>
<evidence type="ECO:0000313" key="6">
    <source>
        <dbReference type="Proteomes" id="UP000030134"/>
    </source>
</evidence>
<organism evidence="5 6">
    <name type="scientific">Porphyromonas gingivicanis</name>
    <dbReference type="NCBI Taxonomy" id="266762"/>
    <lineage>
        <taxon>Bacteria</taxon>
        <taxon>Pseudomonadati</taxon>
        <taxon>Bacteroidota</taxon>
        <taxon>Bacteroidia</taxon>
        <taxon>Bacteroidales</taxon>
        <taxon>Porphyromonadaceae</taxon>
        <taxon>Porphyromonas</taxon>
    </lineage>
</organism>
<keyword evidence="2" id="KW-0238">DNA-binding</keyword>
<dbReference type="InterPro" id="IPR011010">
    <property type="entry name" value="DNA_brk_join_enz"/>
</dbReference>
<keyword evidence="3" id="KW-0233">DNA recombination</keyword>
<keyword evidence="6" id="KW-1185">Reference proteome</keyword>
<dbReference type="InterPro" id="IPR025269">
    <property type="entry name" value="SAM-like_dom"/>
</dbReference>
<dbReference type="eggNOG" id="COG4974">
    <property type="taxonomic scope" value="Bacteria"/>
</dbReference>
<name>A0A0A2G7L7_9PORP</name>
<accession>A0A0A2G7L7</accession>
<protein>
    <submittedName>
        <fullName evidence="5">Mobilization protein</fullName>
    </submittedName>
</protein>
<dbReference type="GO" id="GO:0015074">
    <property type="term" value="P:DNA integration"/>
    <property type="evidence" value="ECO:0007669"/>
    <property type="project" value="InterPro"/>
</dbReference>
<dbReference type="InterPro" id="IPR050090">
    <property type="entry name" value="Tyrosine_recombinase_XerCD"/>
</dbReference>
<dbReference type="RefSeq" id="WP_036883078.1">
    <property type="nucleotide sequence ID" value="NZ_JQZW01000006.1"/>
</dbReference>
<dbReference type="Proteomes" id="UP000030134">
    <property type="component" value="Unassembled WGS sequence"/>
</dbReference>
<dbReference type="Pfam" id="PF13102">
    <property type="entry name" value="Phage_int_SAM_5"/>
    <property type="match status" value="1"/>
</dbReference>
<evidence type="ECO:0000313" key="5">
    <source>
        <dbReference type="EMBL" id="KGN98407.1"/>
    </source>
</evidence>
<dbReference type="PANTHER" id="PTHR30349:SF64">
    <property type="entry name" value="PROPHAGE INTEGRASE INTD-RELATED"/>
    <property type="match status" value="1"/>
</dbReference>
<proteinExistence type="inferred from homology"/>
<gene>
    <name evidence="5" type="ORF">HQ36_01985</name>
</gene>
<dbReference type="Gene3D" id="1.10.443.10">
    <property type="entry name" value="Intergrase catalytic core"/>
    <property type="match status" value="1"/>
</dbReference>
<dbReference type="SUPFAM" id="SSF56349">
    <property type="entry name" value="DNA breaking-rejoining enzymes"/>
    <property type="match status" value="1"/>
</dbReference>
<comment type="similarity">
    <text evidence="1">Belongs to the 'phage' integrase family.</text>
</comment>